<dbReference type="Proteomes" id="UP000310314">
    <property type="component" value="Unassembled WGS sequence"/>
</dbReference>
<name>A0A5S3PRK5_9FLAO</name>
<dbReference type="InterPro" id="IPR016024">
    <property type="entry name" value="ARM-type_fold"/>
</dbReference>
<dbReference type="SUPFAM" id="SSF48371">
    <property type="entry name" value="ARM repeat"/>
    <property type="match status" value="1"/>
</dbReference>
<sequence>MILYSQTYNQLPLITAPQIHTDLLWDLSFLFIGLAAVYFIFVFFYRNLLSKRSWQVKERKRELSPMISEFLFYEDEASKDEKSNYVNLKIEIRQLLKDDFNRKVLSEVLLDLRKDVSGNTQKRLFKLYQDLGLHNDDFRKLKSWRWEVVSKAILNLTQMQVAEAYTFVTKFINDKRATIRKQAEIAIVTLKPEGINYFLDTTKYKISEWQQLKLMDVLRNMEDYQPPRFKAWLTSTNRHVVLFALRLIKFYNQNDADAALIELVRHKNNQIKEEAIACIREFRIVEALPTLKLVFWKSSIDVKISILGAIGDLGDDSDIEFLQLIEKKEANFSVRSKAHSSINAIVPDSIMPSKGVVNSAKYTIPADIKIKEVEEEELGEINIDANLEIGISNNSIEDIELVNDTKKQEIEEVANLEWNPINETIDPIHVTIDNEVKTDAMMENQDSSNQENGEPIFEEPSLNNNETLSFDFLPLVVEELLETEMNNVENDAKIDLNDMVVHFEEVIIQKEKPSLEITAEEIAFLPIVTEMIEESYVVDSIKDQSEHIAFVNNIEITFEEIIITSKDLTKIPLLDYSEYSTAKILDTTVVYDEILVSDNEDQIDPYFLSVSPDSPQEDTMDSKSNVDHEPLQPYDKMESQEEQNFKKIIKDLIDFNVSEPSEETDMETHDWPLLEFGDEFVDTSKTSETNSEENSKEGEKVSDAEIEEVSAKVKLTIPKAILSDEIFDEIIDLTDNTEESRMQLLDDLAEMGDERELPLLNEMLVNEKYTTVKDRVKSLIEKFSAQEEKPEPDTLLKPFNVFEDLFRTCDTEAKLILMDEIVAVGDEGEIDFLEGLLENQEKEISNKAAQVLEELKAKLIVSDENSSVETPSMPIDKKTVEKIEVLIEEETLAEYDSLMEELQIQPPQTSEIFDLTFELTEPLTTIVKEKKNMQTQKSSNQESLFGQICAFSSKIIEKLNG</sequence>
<protein>
    <recommendedName>
        <fullName evidence="5">HEAT repeat domain-containing protein</fullName>
    </recommendedName>
</protein>
<evidence type="ECO:0000313" key="4">
    <source>
        <dbReference type="Proteomes" id="UP000310314"/>
    </source>
</evidence>
<proteinExistence type="predicted"/>
<dbReference type="EMBL" id="VATY01000002">
    <property type="protein sequence ID" value="TMM57370.1"/>
    <property type="molecule type" value="Genomic_DNA"/>
</dbReference>
<evidence type="ECO:0000256" key="1">
    <source>
        <dbReference type="SAM" id="MobiDB-lite"/>
    </source>
</evidence>
<dbReference type="Gene3D" id="1.25.10.10">
    <property type="entry name" value="Leucine-rich Repeat Variant"/>
    <property type="match status" value="1"/>
</dbReference>
<dbReference type="RefSeq" id="WP_138658356.1">
    <property type="nucleotide sequence ID" value="NZ_VATY01000002.1"/>
</dbReference>
<feature type="region of interest" description="Disordered" evidence="1">
    <location>
        <begin position="611"/>
        <end position="631"/>
    </location>
</feature>
<keyword evidence="2" id="KW-0472">Membrane</keyword>
<keyword evidence="2" id="KW-0812">Transmembrane</keyword>
<gene>
    <name evidence="3" type="ORF">FEE95_12865</name>
</gene>
<comment type="caution">
    <text evidence="3">The sequence shown here is derived from an EMBL/GenBank/DDBJ whole genome shotgun (WGS) entry which is preliminary data.</text>
</comment>
<dbReference type="AlphaFoldDB" id="A0A5S3PRK5"/>
<evidence type="ECO:0000256" key="2">
    <source>
        <dbReference type="SAM" id="Phobius"/>
    </source>
</evidence>
<reference evidence="3 4" key="1">
    <citation type="submission" date="2019-05" db="EMBL/GenBank/DDBJ databases">
        <authorList>
            <person name="Zhang J.-Y."/>
            <person name="Feg X."/>
            <person name="Du Z.-J."/>
        </authorList>
    </citation>
    <scope>NUCLEOTIDE SEQUENCE [LARGE SCALE GENOMIC DNA]</scope>
    <source>
        <strain evidence="3 4">RZ26</strain>
    </source>
</reference>
<feature type="compositionally biased region" description="Basic and acidic residues" evidence="1">
    <location>
        <begin position="693"/>
        <end position="703"/>
    </location>
</feature>
<dbReference type="InterPro" id="IPR011989">
    <property type="entry name" value="ARM-like"/>
</dbReference>
<feature type="transmembrane region" description="Helical" evidence="2">
    <location>
        <begin position="27"/>
        <end position="45"/>
    </location>
</feature>
<accession>A0A5S3PRK5</accession>
<feature type="compositionally biased region" description="Basic and acidic residues" evidence="1">
    <location>
        <begin position="620"/>
        <end position="631"/>
    </location>
</feature>
<keyword evidence="2" id="KW-1133">Transmembrane helix</keyword>
<feature type="region of interest" description="Disordered" evidence="1">
    <location>
        <begin position="683"/>
        <end position="703"/>
    </location>
</feature>
<organism evidence="3 4">
    <name type="scientific">Maribacter algarum</name>
    <name type="common">ex Zhang et al. 2020</name>
    <dbReference type="NCBI Taxonomy" id="2578118"/>
    <lineage>
        <taxon>Bacteria</taxon>
        <taxon>Pseudomonadati</taxon>
        <taxon>Bacteroidota</taxon>
        <taxon>Flavobacteriia</taxon>
        <taxon>Flavobacteriales</taxon>
        <taxon>Flavobacteriaceae</taxon>
        <taxon>Maribacter</taxon>
    </lineage>
</organism>
<keyword evidence="4" id="KW-1185">Reference proteome</keyword>
<evidence type="ECO:0000313" key="3">
    <source>
        <dbReference type="EMBL" id="TMM57370.1"/>
    </source>
</evidence>
<evidence type="ECO:0008006" key="5">
    <source>
        <dbReference type="Google" id="ProtNLM"/>
    </source>
</evidence>
<dbReference type="OrthoDB" id="1454284at2"/>